<accession>A0A9W6ZV28</accession>
<evidence type="ECO:0000313" key="2">
    <source>
        <dbReference type="EMBL" id="GMH60972.1"/>
    </source>
</evidence>
<feature type="region of interest" description="Disordered" evidence="1">
    <location>
        <begin position="34"/>
        <end position="68"/>
    </location>
</feature>
<organism evidence="2 3">
    <name type="scientific">Triparma retinervis</name>
    <dbReference type="NCBI Taxonomy" id="2557542"/>
    <lineage>
        <taxon>Eukaryota</taxon>
        <taxon>Sar</taxon>
        <taxon>Stramenopiles</taxon>
        <taxon>Ochrophyta</taxon>
        <taxon>Bolidophyceae</taxon>
        <taxon>Parmales</taxon>
        <taxon>Triparmaceae</taxon>
        <taxon>Triparma</taxon>
    </lineage>
</organism>
<feature type="compositionally biased region" description="Basic and acidic residues" evidence="1">
    <location>
        <begin position="35"/>
        <end position="44"/>
    </location>
</feature>
<keyword evidence="3" id="KW-1185">Reference proteome</keyword>
<feature type="non-terminal residue" evidence="2">
    <location>
        <position position="68"/>
    </location>
</feature>
<gene>
    <name evidence="2" type="ORF">TrRE_jg12559</name>
</gene>
<protein>
    <submittedName>
        <fullName evidence="2">Uncharacterized protein</fullName>
    </submittedName>
</protein>
<feature type="non-terminal residue" evidence="2">
    <location>
        <position position="1"/>
    </location>
</feature>
<dbReference type="AlphaFoldDB" id="A0A9W6ZV28"/>
<reference evidence="2" key="1">
    <citation type="submission" date="2022-07" db="EMBL/GenBank/DDBJ databases">
        <title>Genome analysis of Parmales, a sister group of diatoms, reveals the evolutionary specialization of diatoms from phago-mixotrophs to photoautotrophs.</title>
        <authorList>
            <person name="Ban H."/>
            <person name="Sato S."/>
            <person name="Yoshikawa S."/>
            <person name="Kazumasa Y."/>
            <person name="Nakamura Y."/>
            <person name="Ichinomiya M."/>
            <person name="Saitoh K."/>
            <person name="Sato N."/>
            <person name="Blanc-Mathieu R."/>
            <person name="Endo H."/>
            <person name="Kuwata A."/>
            <person name="Ogata H."/>
        </authorList>
    </citation>
    <scope>NUCLEOTIDE SEQUENCE</scope>
</reference>
<evidence type="ECO:0000313" key="3">
    <source>
        <dbReference type="Proteomes" id="UP001165082"/>
    </source>
</evidence>
<proteinExistence type="predicted"/>
<feature type="compositionally biased region" description="Low complexity" evidence="1">
    <location>
        <begin position="47"/>
        <end position="62"/>
    </location>
</feature>
<evidence type="ECO:0000256" key="1">
    <source>
        <dbReference type="SAM" id="MobiDB-lite"/>
    </source>
</evidence>
<dbReference type="EMBL" id="BRXZ01002385">
    <property type="protein sequence ID" value="GMH60972.1"/>
    <property type="molecule type" value="Genomic_DNA"/>
</dbReference>
<dbReference type="Proteomes" id="UP001165082">
    <property type="component" value="Unassembled WGS sequence"/>
</dbReference>
<comment type="caution">
    <text evidence="2">The sequence shown here is derived from an EMBL/GenBank/DDBJ whole genome shotgun (WGS) entry which is preliminary data.</text>
</comment>
<sequence length="68" mass="7438">PLSPLIHIHDLTHYTNGRTDNEGGVCSKVARRFKERMEENRGMQDKTAPSSTTSSTSSTLPSDPSPLP</sequence>
<name>A0A9W6ZV28_9STRA</name>